<dbReference type="GeneTree" id="ENSGT00950000183116"/>
<sequence length="197" mass="21792">MKAILGIVCLFYFLALSRAQMSTQIDNQMQSDASSMANVTKRLSELAGRLEELEKELRAKDKGTSVIFSATLNKNGYVGPFNAPTTIAFTKIHVNLGNGYNPSTGIFTAYRKGIYFFTFTAFLNSNKQMFVSLMKNNDMLVGVWDSYTPDGNDAGSNTAIVQLEVGDNVYVRLHEEKQIYDDGAGYTSFSGFLLLPL</sequence>
<dbReference type="Gene3D" id="2.60.120.40">
    <property type="match status" value="1"/>
</dbReference>
<protein>
    <submittedName>
        <fullName evidence="7">Complement C1q-like protein 2</fullName>
    </submittedName>
</protein>
<reference evidence="7" key="2">
    <citation type="submission" date="2025-08" db="UniProtKB">
        <authorList>
            <consortium name="Ensembl"/>
        </authorList>
    </citation>
    <scope>IDENTIFICATION</scope>
</reference>
<dbReference type="Ensembl" id="ENSECRT00000017504.1">
    <property type="protein sequence ID" value="ENSECRP00000017176.1"/>
    <property type="gene ID" value="ENSECRG00000011449.1"/>
</dbReference>
<dbReference type="PANTHER" id="PTHR22923:SF102">
    <property type="entry name" value="CEREBELLIN 13-RELATED"/>
    <property type="match status" value="1"/>
</dbReference>
<dbReference type="SUPFAM" id="SSF49842">
    <property type="entry name" value="TNF-like"/>
    <property type="match status" value="1"/>
</dbReference>
<evidence type="ECO:0000256" key="4">
    <source>
        <dbReference type="SAM" id="Coils"/>
    </source>
</evidence>
<evidence type="ECO:0000313" key="8">
    <source>
        <dbReference type="Proteomes" id="UP000694620"/>
    </source>
</evidence>
<dbReference type="GO" id="GO:0005576">
    <property type="term" value="C:extracellular region"/>
    <property type="evidence" value="ECO:0007669"/>
    <property type="project" value="UniProtKB-SubCell"/>
</dbReference>
<name>A0A8C4SGB9_ERPCA</name>
<dbReference type="Pfam" id="PF00386">
    <property type="entry name" value="C1q"/>
    <property type="match status" value="1"/>
</dbReference>
<dbReference type="InterPro" id="IPR050822">
    <property type="entry name" value="Cerebellin_Synaptic_Org"/>
</dbReference>
<gene>
    <name evidence="7" type="primary">LOC114663987</name>
</gene>
<evidence type="ECO:0000256" key="5">
    <source>
        <dbReference type="SAM" id="SignalP"/>
    </source>
</evidence>
<reference evidence="7" key="1">
    <citation type="submission" date="2021-06" db="EMBL/GenBank/DDBJ databases">
        <authorList>
            <consortium name="Wellcome Sanger Institute Data Sharing"/>
        </authorList>
    </citation>
    <scope>NUCLEOTIDE SEQUENCE [LARGE SCALE GENOMIC DNA]</scope>
</reference>
<accession>A0A8C4SGB9</accession>
<comment type="subcellular location">
    <subcellularLocation>
        <location evidence="1">Secreted</location>
    </subcellularLocation>
</comment>
<evidence type="ECO:0000256" key="2">
    <source>
        <dbReference type="ARBA" id="ARBA00022525"/>
    </source>
</evidence>
<dbReference type="SMART" id="SM00110">
    <property type="entry name" value="C1Q"/>
    <property type="match status" value="1"/>
</dbReference>
<dbReference type="InterPro" id="IPR008983">
    <property type="entry name" value="Tumour_necrosis_fac-like_dom"/>
</dbReference>
<dbReference type="PANTHER" id="PTHR22923">
    <property type="entry name" value="CEREBELLIN-RELATED"/>
    <property type="match status" value="1"/>
</dbReference>
<feature type="coiled-coil region" evidence="4">
    <location>
        <begin position="36"/>
        <end position="63"/>
    </location>
</feature>
<keyword evidence="3 5" id="KW-0732">Signal</keyword>
<feature type="signal peptide" evidence="5">
    <location>
        <begin position="1"/>
        <end position="19"/>
    </location>
</feature>
<evidence type="ECO:0000259" key="6">
    <source>
        <dbReference type="PROSITE" id="PS50871"/>
    </source>
</evidence>
<dbReference type="AlphaFoldDB" id="A0A8C4SGB9"/>
<feature type="domain" description="C1q" evidence="6">
    <location>
        <begin position="61"/>
        <end position="197"/>
    </location>
</feature>
<evidence type="ECO:0000256" key="1">
    <source>
        <dbReference type="ARBA" id="ARBA00004613"/>
    </source>
</evidence>
<evidence type="ECO:0000313" key="7">
    <source>
        <dbReference type="Ensembl" id="ENSECRP00000017176.1"/>
    </source>
</evidence>
<keyword evidence="2" id="KW-0964">Secreted</keyword>
<dbReference type="PRINTS" id="PR00007">
    <property type="entry name" value="COMPLEMNTC1Q"/>
</dbReference>
<dbReference type="InterPro" id="IPR001073">
    <property type="entry name" value="C1q_dom"/>
</dbReference>
<keyword evidence="4" id="KW-0175">Coiled coil</keyword>
<dbReference type="PROSITE" id="PS50871">
    <property type="entry name" value="C1Q"/>
    <property type="match status" value="1"/>
</dbReference>
<dbReference type="Proteomes" id="UP000694620">
    <property type="component" value="Chromosome 13"/>
</dbReference>
<reference evidence="7" key="3">
    <citation type="submission" date="2025-09" db="UniProtKB">
        <authorList>
            <consortium name="Ensembl"/>
        </authorList>
    </citation>
    <scope>IDENTIFICATION</scope>
</reference>
<feature type="chain" id="PRO_5034294904" evidence="5">
    <location>
        <begin position="20"/>
        <end position="197"/>
    </location>
</feature>
<organism evidence="7 8">
    <name type="scientific">Erpetoichthys calabaricus</name>
    <name type="common">Rope fish</name>
    <name type="synonym">Calamoichthys calabaricus</name>
    <dbReference type="NCBI Taxonomy" id="27687"/>
    <lineage>
        <taxon>Eukaryota</taxon>
        <taxon>Metazoa</taxon>
        <taxon>Chordata</taxon>
        <taxon>Craniata</taxon>
        <taxon>Vertebrata</taxon>
        <taxon>Euteleostomi</taxon>
        <taxon>Actinopterygii</taxon>
        <taxon>Polypteriformes</taxon>
        <taxon>Polypteridae</taxon>
        <taxon>Erpetoichthys</taxon>
    </lineage>
</organism>
<proteinExistence type="predicted"/>
<evidence type="ECO:0000256" key="3">
    <source>
        <dbReference type="ARBA" id="ARBA00022729"/>
    </source>
</evidence>
<keyword evidence="8" id="KW-1185">Reference proteome</keyword>